<organism evidence="2 3">
    <name type="scientific">Stenotrophomonas nematodicola</name>
    <dbReference type="NCBI Taxonomy" id="2656746"/>
    <lineage>
        <taxon>Bacteria</taxon>
        <taxon>Pseudomonadati</taxon>
        <taxon>Pseudomonadota</taxon>
        <taxon>Gammaproteobacteria</taxon>
        <taxon>Lysobacterales</taxon>
        <taxon>Lysobacteraceae</taxon>
        <taxon>Stenotrophomonas</taxon>
    </lineage>
</organism>
<name>A0ABW7D4E0_9GAMM</name>
<feature type="region of interest" description="Disordered" evidence="1">
    <location>
        <begin position="92"/>
        <end position="117"/>
    </location>
</feature>
<dbReference type="Proteomes" id="UP001605261">
    <property type="component" value="Unassembled WGS sequence"/>
</dbReference>
<reference evidence="2 3" key="1">
    <citation type="submission" date="2024-09" db="EMBL/GenBank/DDBJ databases">
        <authorList>
            <consortium name="All-Russian atlas of soil microorganisms"/>
            <consortium name="as a basis for the search for new antimicrobial producers and enzymes with unique properties"/>
            <person name="Sokolova E.A."/>
            <person name="Voronina E.N."/>
        </authorList>
    </citation>
    <scope>NUCLEOTIDE SEQUENCE [LARGE SCALE GENOMIC DNA]</scope>
    <source>
        <strain evidence="2 3">AF-22b-331.1</strain>
    </source>
</reference>
<evidence type="ECO:0000313" key="3">
    <source>
        <dbReference type="Proteomes" id="UP001605261"/>
    </source>
</evidence>
<comment type="caution">
    <text evidence="2">The sequence shown here is derived from an EMBL/GenBank/DDBJ whole genome shotgun (WGS) entry which is preliminary data.</text>
</comment>
<proteinExistence type="predicted"/>
<dbReference type="RefSeq" id="WP_394164208.1">
    <property type="nucleotide sequence ID" value="NZ_JBHGCJ010000013.1"/>
</dbReference>
<dbReference type="EMBL" id="JBHGCJ010000013">
    <property type="protein sequence ID" value="MFG6110659.1"/>
    <property type="molecule type" value="Genomic_DNA"/>
</dbReference>
<keyword evidence="3" id="KW-1185">Reference proteome</keyword>
<evidence type="ECO:0000313" key="2">
    <source>
        <dbReference type="EMBL" id="MFG6110659.1"/>
    </source>
</evidence>
<protein>
    <submittedName>
        <fullName evidence="2">Uncharacterized protein</fullName>
    </submittedName>
</protein>
<evidence type="ECO:0000256" key="1">
    <source>
        <dbReference type="SAM" id="MobiDB-lite"/>
    </source>
</evidence>
<accession>A0ABW7D4E0</accession>
<sequence>MPNTGLFYLLEVAGDADKQDPHVLRRLRFVRAECLLCHTLLNAASAPGLVNVAHGSAVLTCAHCGNRQAISGARFSDFAMRLQRGLIPPREDVLPVASPTPPDLMVADPMPHKPALR</sequence>
<gene>
    <name evidence="2" type="ORF">ACEU0G_000537</name>
</gene>